<gene>
    <name evidence="2" type="ORF">EDC14_101273</name>
</gene>
<dbReference type="Gene3D" id="2.60.40.10">
    <property type="entry name" value="Immunoglobulins"/>
    <property type="match status" value="1"/>
</dbReference>
<name>A0A4R1RSL9_HYDET</name>
<evidence type="ECO:0000313" key="3">
    <source>
        <dbReference type="Proteomes" id="UP000295008"/>
    </source>
</evidence>
<dbReference type="SMART" id="SM01066">
    <property type="entry name" value="CBM_25"/>
    <property type="match status" value="1"/>
</dbReference>
<organism evidence="2 3">
    <name type="scientific">Hydrogenispora ethanolica</name>
    <dbReference type="NCBI Taxonomy" id="1082276"/>
    <lineage>
        <taxon>Bacteria</taxon>
        <taxon>Bacillati</taxon>
        <taxon>Bacillota</taxon>
        <taxon>Hydrogenispora</taxon>
    </lineage>
</organism>
<dbReference type="GO" id="GO:2001070">
    <property type="term" value="F:starch binding"/>
    <property type="evidence" value="ECO:0007669"/>
    <property type="project" value="InterPro"/>
</dbReference>
<dbReference type="RefSeq" id="WP_243662904.1">
    <property type="nucleotide sequence ID" value="NZ_SLUN01000012.1"/>
</dbReference>
<evidence type="ECO:0000259" key="1">
    <source>
        <dbReference type="SMART" id="SM01066"/>
    </source>
</evidence>
<feature type="domain" description="Carbohydrate binding module family 25" evidence="1">
    <location>
        <begin position="24"/>
        <end position="106"/>
    </location>
</feature>
<dbReference type="Pfam" id="PF16760">
    <property type="entry name" value="CBM53"/>
    <property type="match status" value="1"/>
</dbReference>
<sequence length="113" mass="12700">MPGKKKTEEVVDGIFLDPVPITLGDEVKIKYKGHLASAGADKVFLHAGYGSEQWNNVMDIPMKKTRDGGWTVSIQVEEPSNFNFCFRDSAQNWDNNNGRNWSYQVHVGNSVLQ</sequence>
<protein>
    <submittedName>
        <fullName evidence="2">Putative carbohydrate-binding protein with starch-binding CBM53</fullName>
    </submittedName>
</protein>
<proteinExistence type="predicted"/>
<accession>A0A4R1RSL9</accession>
<dbReference type="AlphaFoldDB" id="A0A4R1RSL9"/>
<dbReference type="EMBL" id="SLUN01000012">
    <property type="protein sequence ID" value="TCL69376.1"/>
    <property type="molecule type" value="Genomic_DNA"/>
</dbReference>
<dbReference type="InterPro" id="IPR005085">
    <property type="entry name" value="CBM25"/>
</dbReference>
<dbReference type="InterPro" id="IPR013783">
    <property type="entry name" value="Ig-like_fold"/>
</dbReference>
<evidence type="ECO:0000313" key="2">
    <source>
        <dbReference type="EMBL" id="TCL69376.1"/>
    </source>
</evidence>
<keyword evidence="3" id="KW-1185">Reference proteome</keyword>
<dbReference type="Proteomes" id="UP000295008">
    <property type="component" value="Unassembled WGS sequence"/>
</dbReference>
<reference evidence="2 3" key="1">
    <citation type="submission" date="2019-03" db="EMBL/GenBank/DDBJ databases">
        <title>Genomic Encyclopedia of Type Strains, Phase IV (KMG-IV): sequencing the most valuable type-strain genomes for metagenomic binning, comparative biology and taxonomic classification.</title>
        <authorList>
            <person name="Goeker M."/>
        </authorList>
    </citation>
    <scope>NUCLEOTIDE SEQUENCE [LARGE SCALE GENOMIC DNA]</scope>
    <source>
        <strain evidence="2 3">LX-B</strain>
    </source>
</reference>
<comment type="caution">
    <text evidence="2">The sequence shown here is derived from an EMBL/GenBank/DDBJ whole genome shotgun (WGS) entry which is preliminary data.</text>
</comment>